<dbReference type="GeneID" id="16993047"/>
<gene>
    <name evidence="2" type="ORF">CYME_CMF087C</name>
</gene>
<organism evidence="2 3">
    <name type="scientific">Cyanidioschyzon merolae (strain NIES-3377 / 10D)</name>
    <name type="common">Unicellular red alga</name>
    <dbReference type="NCBI Taxonomy" id="280699"/>
    <lineage>
        <taxon>Eukaryota</taxon>
        <taxon>Rhodophyta</taxon>
        <taxon>Bangiophyceae</taxon>
        <taxon>Cyanidiales</taxon>
        <taxon>Cyanidiaceae</taxon>
        <taxon>Cyanidioschyzon</taxon>
    </lineage>
</organism>
<proteinExistence type="predicted"/>
<evidence type="ECO:0000313" key="2">
    <source>
        <dbReference type="EMBL" id="BAM79465.1"/>
    </source>
</evidence>
<dbReference type="EMBL" id="AP006488">
    <property type="protein sequence ID" value="BAM79465.1"/>
    <property type="molecule type" value="Genomic_DNA"/>
</dbReference>
<feature type="coiled-coil region" evidence="1">
    <location>
        <begin position="51"/>
        <end position="148"/>
    </location>
</feature>
<name>M1V4K7_CYAM1</name>
<accession>M1V4K7</accession>
<reference evidence="2 3" key="1">
    <citation type="journal article" date="2004" name="Nature">
        <title>Genome sequence of the ultrasmall unicellular red alga Cyanidioschyzon merolae 10D.</title>
        <authorList>
            <person name="Matsuzaki M."/>
            <person name="Misumi O."/>
            <person name="Shin-i T."/>
            <person name="Maruyama S."/>
            <person name="Takahara M."/>
            <person name="Miyagishima S."/>
            <person name="Mori T."/>
            <person name="Nishida K."/>
            <person name="Yagisawa F."/>
            <person name="Nishida K."/>
            <person name="Yoshida Y."/>
            <person name="Nishimura Y."/>
            <person name="Nakao S."/>
            <person name="Kobayashi T."/>
            <person name="Momoyama Y."/>
            <person name="Higashiyama T."/>
            <person name="Minoda A."/>
            <person name="Sano M."/>
            <person name="Nomoto H."/>
            <person name="Oishi K."/>
            <person name="Hayashi H."/>
            <person name="Ohta F."/>
            <person name="Nishizaka S."/>
            <person name="Haga S."/>
            <person name="Miura S."/>
            <person name="Morishita T."/>
            <person name="Kabeya Y."/>
            <person name="Terasawa K."/>
            <person name="Suzuki Y."/>
            <person name="Ishii Y."/>
            <person name="Asakawa S."/>
            <person name="Takano H."/>
            <person name="Ohta N."/>
            <person name="Kuroiwa H."/>
            <person name="Tanaka K."/>
            <person name="Shimizu N."/>
            <person name="Sugano S."/>
            <person name="Sato N."/>
            <person name="Nozaki H."/>
            <person name="Ogasawara N."/>
            <person name="Kohara Y."/>
            <person name="Kuroiwa T."/>
        </authorList>
    </citation>
    <scope>NUCLEOTIDE SEQUENCE [LARGE SCALE GENOMIC DNA]</scope>
    <source>
        <strain evidence="2 3">10D</strain>
    </source>
</reference>
<reference evidence="2 3" key="2">
    <citation type="journal article" date="2007" name="BMC Biol.">
        <title>A 100%-complete sequence reveals unusually simple genomic features in the hot-spring red alga Cyanidioschyzon merolae.</title>
        <authorList>
            <person name="Nozaki H."/>
            <person name="Takano H."/>
            <person name="Misumi O."/>
            <person name="Terasawa K."/>
            <person name="Matsuzaki M."/>
            <person name="Maruyama S."/>
            <person name="Nishida K."/>
            <person name="Yagisawa F."/>
            <person name="Yoshida Y."/>
            <person name="Fujiwara T."/>
            <person name="Takio S."/>
            <person name="Tamura K."/>
            <person name="Chung S.J."/>
            <person name="Nakamura S."/>
            <person name="Kuroiwa H."/>
            <person name="Tanaka K."/>
            <person name="Sato N."/>
            <person name="Kuroiwa T."/>
        </authorList>
    </citation>
    <scope>NUCLEOTIDE SEQUENCE [LARGE SCALE GENOMIC DNA]</scope>
    <source>
        <strain evidence="2 3">10D</strain>
    </source>
</reference>
<dbReference type="OrthoDB" id="10500808at2759"/>
<dbReference type="HOGENOM" id="CLU_1449652_0_0_1"/>
<dbReference type="KEGG" id="cme:CYME_CMF087C"/>
<dbReference type="Proteomes" id="UP000007014">
    <property type="component" value="Chromosome 6"/>
</dbReference>
<evidence type="ECO:0000256" key="1">
    <source>
        <dbReference type="SAM" id="Coils"/>
    </source>
</evidence>
<keyword evidence="3" id="KW-1185">Reference proteome</keyword>
<evidence type="ECO:0000313" key="3">
    <source>
        <dbReference type="Proteomes" id="UP000007014"/>
    </source>
</evidence>
<protein>
    <submittedName>
        <fullName evidence="2">Uncharacterized protein</fullName>
    </submittedName>
</protein>
<keyword evidence="1" id="KW-0175">Coiled coil</keyword>
<dbReference type="RefSeq" id="XP_005535751.1">
    <property type="nucleotide sequence ID" value="XM_005535694.1"/>
</dbReference>
<dbReference type="Gramene" id="CMF087CT">
    <property type="protein sequence ID" value="CMF087CT"/>
    <property type="gene ID" value="CMF087C"/>
</dbReference>
<dbReference type="AlphaFoldDB" id="M1V4K7"/>
<sequence length="187" mass="21981">MATLPKDLPSLEELFVNCLQKRLEGRNSAELEVVDAVEEEFTQLYNATYPVATLRGSLADLERSLDNARENRLHLHRERTRVMLEEIESMQRQLAAEKEVLDRLTRRRNELLERWSAAAHRRVLQNALQEQAAAVEDARQALIQCRRECTFDEIRSYGENFLQKRTRQRMIEDMIGRSEDFLTRNHA</sequence>